<dbReference type="GO" id="GO:0005524">
    <property type="term" value="F:ATP binding"/>
    <property type="evidence" value="ECO:0007669"/>
    <property type="project" value="UniProtKB-KW"/>
</dbReference>
<comment type="catalytic activity">
    <reaction evidence="10 11">
        <text>5-amino-1-(5-phospho-D-ribosyl)imidazole-4-carboxylate + L-aspartate + ATP = (2S)-2-[5-amino-1-(5-phospho-beta-D-ribosyl)imidazole-4-carboxamido]succinate + ADP + phosphate + 2 H(+)</text>
        <dbReference type="Rhea" id="RHEA:22628"/>
        <dbReference type="ChEBI" id="CHEBI:15378"/>
        <dbReference type="ChEBI" id="CHEBI:29991"/>
        <dbReference type="ChEBI" id="CHEBI:30616"/>
        <dbReference type="ChEBI" id="CHEBI:43474"/>
        <dbReference type="ChEBI" id="CHEBI:58443"/>
        <dbReference type="ChEBI" id="CHEBI:77657"/>
        <dbReference type="ChEBI" id="CHEBI:456216"/>
        <dbReference type="EC" id="6.3.2.6"/>
    </reaction>
</comment>
<keyword evidence="14" id="KW-1185">Reference proteome</keyword>
<name>A0A4V2KR72_9ACTO</name>
<keyword evidence="5 11" id="KW-0436">Ligase</keyword>
<keyword evidence="8 11" id="KW-0067">ATP-binding</keyword>
<dbReference type="GO" id="GO:0004639">
    <property type="term" value="F:phosphoribosylaminoimidazolesuccinocarboxamide synthase activity"/>
    <property type="evidence" value="ECO:0007669"/>
    <property type="project" value="UniProtKB-UniRule"/>
</dbReference>
<evidence type="ECO:0000256" key="6">
    <source>
        <dbReference type="ARBA" id="ARBA00022741"/>
    </source>
</evidence>
<dbReference type="FunFam" id="3.30.470.20:FF:000015">
    <property type="entry name" value="Phosphoribosylaminoimidazole-succinocarboxamide synthase"/>
    <property type="match status" value="1"/>
</dbReference>
<dbReference type="Proteomes" id="UP000293036">
    <property type="component" value="Unassembled WGS sequence"/>
</dbReference>
<gene>
    <name evidence="11" type="primary">purC</name>
    <name evidence="13" type="ORF">EZJ44_05285</name>
</gene>
<dbReference type="NCBIfam" id="NF010568">
    <property type="entry name" value="PRK13961.1"/>
    <property type="match status" value="1"/>
</dbReference>
<dbReference type="InterPro" id="IPR018236">
    <property type="entry name" value="SAICAR_synthetase_CS"/>
</dbReference>
<evidence type="ECO:0000256" key="11">
    <source>
        <dbReference type="HAMAP-Rule" id="MF_00137"/>
    </source>
</evidence>
<evidence type="ECO:0000256" key="1">
    <source>
        <dbReference type="ARBA" id="ARBA00004672"/>
    </source>
</evidence>
<dbReference type="NCBIfam" id="TIGR00081">
    <property type="entry name" value="purC"/>
    <property type="match status" value="1"/>
</dbReference>
<dbReference type="EC" id="6.3.2.6" evidence="3 11"/>
<dbReference type="PROSITE" id="PS01058">
    <property type="entry name" value="SAICAR_SYNTHETASE_2"/>
    <property type="match status" value="1"/>
</dbReference>
<keyword evidence="7 11" id="KW-0658">Purine biosynthesis</keyword>
<keyword evidence="6 11" id="KW-0547">Nucleotide-binding</keyword>
<dbReference type="RefSeq" id="WP_131281086.1">
    <property type="nucleotide sequence ID" value="NZ_JBHSLR010000009.1"/>
</dbReference>
<dbReference type="SUPFAM" id="SSF56104">
    <property type="entry name" value="SAICAR synthase-like"/>
    <property type="match status" value="1"/>
</dbReference>
<reference evidence="13 14" key="1">
    <citation type="submission" date="2019-02" db="EMBL/GenBank/DDBJ databases">
        <title>Arcanobacterium bovis sp. nov., isolated from the milk of a cow with mastitis.</title>
        <authorList>
            <person name="Sammra O."/>
            <person name="Foster G."/>
            <person name="Hassan A."/>
            <person name="Alssahen M."/>
            <person name="Laemmler C."/>
            <person name="Borowiak M."/>
            <person name="Malorny B."/>
            <person name="Abdulmawjood A."/>
        </authorList>
    </citation>
    <scope>NUCLEOTIDE SEQUENCE [LARGE SCALE GENOMIC DNA]</scope>
    <source>
        <strain evidence="13 14">C605018/01/1</strain>
    </source>
</reference>
<dbReference type="Gene3D" id="3.30.470.20">
    <property type="entry name" value="ATP-grasp fold, B domain"/>
    <property type="match status" value="1"/>
</dbReference>
<feature type="domain" description="SAICAR synthetase/ADE2 N-terminal" evidence="12">
    <location>
        <begin position="12"/>
        <end position="263"/>
    </location>
</feature>
<comment type="similarity">
    <text evidence="2 11">Belongs to the SAICAR synthetase family.</text>
</comment>
<dbReference type="Gene3D" id="3.30.200.20">
    <property type="entry name" value="Phosphorylase Kinase, domain 1"/>
    <property type="match status" value="1"/>
</dbReference>
<comment type="caution">
    <text evidence="13">The sequence shown here is derived from an EMBL/GenBank/DDBJ whole genome shotgun (WGS) entry which is preliminary data.</text>
</comment>
<dbReference type="HAMAP" id="MF_00137">
    <property type="entry name" value="SAICAR_synth"/>
    <property type="match status" value="1"/>
</dbReference>
<dbReference type="Pfam" id="PF01259">
    <property type="entry name" value="SAICAR_synt"/>
    <property type="match status" value="1"/>
</dbReference>
<dbReference type="OrthoDB" id="9801549at2"/>
<evidence type="ECO:0000313" key="14">
    <source>
        <dbReference type="Proteomes" id="UP000293036"/>
    </source>
</evidence>
<protein>
    <recommendedName>
        <fullName evidence="4 11">Phosphoribosylaminoimidazole-succinocarboxamide synthase</fullName>
        <ecNumber evidence="3 11">6.3.2.6</ecNumber>
    </recommendedName>
    <alternativeName>
        <fullName evidence="9 11">SAICAR synthetase</fullName>
    </alternativeName>
</protein>
<evidence type="ECO:0000256" key="2">
    <source>
        <dbReference type="ARBA" id="ARBA00010190"/>
    </source>
</evidence>
<accession>A0A4V2KR72</accession>
<evidence type="ECO:0000256" key="9">
    <source>
        <dbReference type="ARBA" id="ARBA00030409"/>
    </source>
</evidence>
<dbReference type="PANTHER" id="PTHR43700:SF1">
    <property type="entry name" value="PHOSPHORIBOSYLAMINOIMIDAZOLE-SUCCINOCARBOXAMIDE SYNTHASE"/>
    <property type="match status" value="1"/>
</dbReference>
<evidence type="ECO:0000313" key="13">
    <source>
        <dbReference type="EMBL" id="TBW22282.1"/>
    </source>
</evidence>
<dbReference type="GO" id="GO:0006189">
    <property type="term" value="P:'de novo' IMP biosynthetic process"/>
    <property type="evidence" value="ECO:0007669"/>
    <property type="project" value="UniProtKB-UniRule"/>
</dbReference>
<dbReference type="UniPathway" id="UPA00074">
    <property type="reaction ID" value="UER00131"/>
</dbReference>
<dbReference type="CDD" id="cd01414">
    <property type="entry name" value="SAICAR_synt_Sc"/>
    <property type="match status" value="1"/>
</dbReference>
<evidence type="ECO:0000259" key="12">
    <source>
        <dbReference type="Pfam" id="PF01259"/>
    </source>
</evidence>
<evidence type="ECO:0000256" key="4">
    <source>
        <dbReference type="ARBA" id="ARBA00016460"/>
    </source>
</evidence>
<dbReference type="InterPro" id="IPR001636">
    <property type="entry name" value="SAICAR_synth"/>
</dbReference>
<dbReference type="GO" id="GO:0005737">
    <property type="term" value="C:cytoplasm"/>
    <property type="evidence" value="ECO:0007669"/>
    <property type="project" value="TreeGrafter"/>
</dbReference>
<dbReference type="InterPro" id="IPR028923">
    <property type="entry name" value="SAICAR_synt/ADE2_N"/>
</dbReference>
<evidence type="ECO:0000256" key="3">
    <source>
        <dbReference type="ARBA" id="ARBA00012217"/>
    </source>
</evidence>
<evidence type="ECO:0000256" key="5">
    <source>
        <dbReference type="ARBA" id="ARBA00022598"/>
    </source>
</evidence>
<proteinExistence type="inferred from homology"/>
<dbReference type="PANTHER" id="PTHR43700">
    <property type="entry name" value="PHOSPHORIBOSYLAMINOIMIDAZOLE-SUCCINOCARBOXAMIDE SYNTHASE"/>
    <property type="match status" value="1"/>
</dbReference>
<dbReference type="AlphaFoldDB" id="A0A4V2KR72"/>
<dbReference type="EMBL" id="SJDT01000003">
    <property type="protein sequence ID" value="TBW22282.1"/>
    <property type="molecule type" value="Genomic_DNA"/>
</dbReference>
<evidence type="ECO:0000256" key="10">
    <source>
        <dbReference type="ARBA" id="ARBA00048475"/>
    </source>
</evidence>
<sequence length="293" mass="32709">MKHSPVTEVPLLSQGKVRDLYDLDENLLIVVTDRVSAFDVVFDEAIPDKGGILNSISAFWFKKLEHIIPNHMISVDPADYPEPFSNYAQDLARRSMLVRKLDMVNAECIVRGYLEGSALKSYQKDGTINGMKMPAGLKQGDALPEPIFTPSTKEENGHDINISVAELRNVVGTETAEALESASLQLFTEASDYARERGILLADTKFEFGYLDGVLTLGDEAFTPDSSRFWAAESWEPGHAQASFDKQFLREWLETLDWDKTLPAPTLPQDVIANTAARYRDAYERLTGTAWNA</sequence>
<organism evidence="13 14">
    <name type="scientific">Arcanobacterium bovis</name>
    <dbReference type="NCBI Taxonomy" id="2529275"/>
    <lineage>
        <taxon>Bacteria</taxon>
        <taxon>Bacillati</taxon>
        <taxon>Actinomycetota</taxon>
        <taxon>Actinomycetes</taxon>
        <taxon>Actinomycetales</taxon>
        <taxon>Actinomycetaceae</taxon>
        <taxon>Arcanobacterium</taxon>
    </lineage>
</organism>
<evidence type="ECO:0000256" key="8">
    <source>
        <dbReference type="ARBA" id="ARBA00022840"/>
    </source>
</evidence>
<evidence type="ECO:0000256" key="7">
    <source>
        <dbReference type="ARBA" id="ARBA00022755"/>
    </source>
</evidence>
<comment type="pathway">
    <text evidence="1 11">Purine metabolism; IMP biosynthesis via de novo pathway; 5-amino-1-(5-phospho-D-ribosyl)imidazole-4-carboxamide from 5-amino-1-(5-phospho-D-ribosyl)imidazole-4-carboxylate: step 1/2.</text>
</comment>